<keyword evidence="4" id="KW-1133">Transmembrane helix</keyword>
<dbReference type="PANTHER" id="PTHR42680:SF3">
    <property type="entry name" value="DCTP DEAMINASE"/>
    <property type="match status" value="1"/>
</dbReference>
<sequence length="301" mass="33567">MPSAGSLTFGIILTKCRNSIIAITTDLFSFHPLNLTAHERVITHHSGVFAMPGFLPYQKIKERIDQKLLNISDFEPSNLEACSYDLRIGTIFQHGQIINKAHDKHSEQFVIKPGEVIYLLTWEEIKLPENICATVFPRNFDSSEGLLVLNPGHIDAGYEGAITVTAINLRKTPLAIQRGRKILTIVFEEMLCNTSNPYKRNISRQEREDQFNAALVAQDTHNLSEIIAQGSDSPYPTKQEVEFMIVKHWITVLTLILTAVAALTGIIAVWISMQPKSENNNQNPIPLESPSPTPSPKGTQG</sequence>
<keyword evidence="4" id="KW-0812">Transmembrane</keyword>
<protein>
    <submittedName>
        <fullName evidence="5">dUTPase family protein</fullName>
    </submittedName>
</protein>
<organism evidence="5 6">
    <name type="scientific">Microcystis aeruginosa TAIHU98</name>
    <dbReference type="NCBI Taxonomy" id="1134457"/>
    <lineage>
        <taxon>Bacteria</taxon>
        <taxon>Bacillati</taxon>
        <taxon>Cyanobacteriota</taxon>
        <taxon>Cyanophyceae</taxon>
        <taxon>Oscillatoriophycideae</taxon>
        <taxon>Chroococcales</taxon>
        <taxon>Microcystaceae</taxon>
        <taxon>Microcystis</taxon>
    </lineage>
</organism>
<evidence type="ECO:0000313" key="6">
    <source>
        <dbReference type="Proteomes" id="UP000010932"/>
    </source>
</evidence>
<feature type="transmembrane region" description="Helical" evidence="4">
    <location>
        <begin position="249"/>
        <end position="271"/>
    </location>
</feature>
<comment type="caution">
    <text evidence="5">The sequence shown here is derived from an EMBL/GenBank/DDBJ whole genome shotgun (WGS) entry which is preliminary data.</text>
</comment>
<evidence type="ECO:0000256" key="1">
    <source>
        <dbReference type="ARBA" id="ARBA00022801"/>
    </source>
</evidence>
<gene>
    <name evidence="5" type="ORF">O53_3392</name>
</gene>
<dbReference type="Pfam" id="PF22769">
    <property type="entry name" value="DCD"/>
    <property type="match status" value="1"/>
</dbReference>
<name>L7E563_MICAE</name>
<accession>L7E563</accession>
<dbReference type="GO" id="GO:0006229">
    <property type="term" value="P:dUTP biosynthetic process"/>
    <property type="evidence" value="ECO:0007669"/>
    <property type="project" value="InterPro"/>
</dbReference>
<dbReference type="Gene3D" id="2.70.40.10">
    <property type="match status" value="1"/>
</dbReference>
<dbReference type="SUPFAM" id="SSF51283">
    <property type="entry name" value="dUTPase-like"/>
    <property type="match status" value="1"/>
</dbReference>
<dbReference type="PATRIC" id="fig|1134457.3.peg.3643"/>
<keyword evidence="1" id="KW-0378">Hydrolase</keyword>
<keyword evidence="4" id="KW-0472">Membrane</keyword>
<dbReference type="Proteomes" id="UP000010932">
    <property type="component" value="Unassembled WGS sequence"/>
</dbReference>
<dbReference type="InterPro" id="IPR011962">
    <property type="entry name" value="dCTP_deaminase"/>
</dbReference>
<evidence type="ECO:0000256" key="2">
    <source>
        <dbReference type="ARBA" id="ARBA00023080"/>
    </source>
</evidence>
<evidence type="ECO:0000256" key="3">
    <source>
        <dbReference type="SAM" id="MobiDB-lite"/>
    </source>
</evidence>
<dbReference type="InterPro" id="IPR033704">
    <property type="entry name" value="dUTPase_trimeric"/>
</dbReference>
<reference evidence="5 6" key="1">
    <citation type="journal article" date="2013" name="Genome Announc.">
        <title>Whole-Genome Sequence of Microcystis aeruginosa TAIHU98, a Nontoxic Bloom-Forming Strain Isolated from Taihu Lake, China.</title>
        <authorList>
            <person name="Yang C."/>
            <person name="Zhang W."/>
            <person name="Ren M."/>
            <person name="Song L."/>
            <person name="Li T."/>
            <person name="Zhao J."/>
        </authorList>
    </citation>
    <scope>NUCLEOTIDE SEQUENCE [LARGE SCALE GENOMIC DNA]</scope>
    <source>
        <strain evidence="5 6">TAIHU98</strain>
    </source>
</reference>
<proteinExistence type="predicted"/>
<dbReference type="EMBL" id="ANKQ01000002">
    <property type="protein sequence ID" value="ELP54570.1"/>
    <property type="molecule type" value="Genomic_DNA"/>
</dbReference>
<feature type="region of interest" description="Disordered" evidence="3">
    <location>
        <begin position="278"/>
        <end position="301"/>
    </location>
</feature>
<dbReference type="InterPro" id="IPR036157">
    <property type="entry name" value="dUTPase-like_sf"/>
</dbReference>
<evidence type="ECO:0000256" key="4">
    <source>
        <dbReference type="SAM" id="Phobius"/>
    </source>
</evidence>
<keyword evidence="2" id="KW-0546">Nucleotide metabolism</keyword>
<dbReference type="GO" id="GO:0008829">
    <property type="term" value="F:dCTP deaminase activity"/>
    <property type="evidence" value="ECO:0007669"/>
    <property type="project" value="InterPro"/>
</dbReference>
<dbReference type="AlphaFoldDB" id="L7E563"/>
<dbReference type="CDD" id="cd07557">
    <property type="entry name" value="trimeric_dUTPase"/>
    <property type="match status" value="1"/>
</dbReference>
<dbReference type="PANTHER" id="PTHR42680">
    <property type="entry name" value="DCTP DEAMINASE"/>
    <property type="match status" value="1"/>
</dbReference>
<evidence type="ECO:0000313" key="5">
    <source>
        <dbReference type="EMBL" id="ELP54570.1"/>
    </source>
</evidence>